<dbReference type="Pfam" id="PF12224">
    <property type="entry name" value="Amidoligase_2"/>
    <property type="match status" value="1"/>
</dbReference>
<sequence>MSQITNPATEEANTELTFGIELEYILSTVAPGRPNPHPADPREVNGEILWEIDPINYDILEKLREVGVPATVVSGDYKCKVPVLDEDRLTTWLLKSDSSVGVTEADLKADRYVEYGLEISSPPYHYNQASREVIETVVRTLRKNYLVRVNATTGFHVHVGNGFSGIESEPLRNLMAIAWTYERQIHSIFSEERMSSKWCRSFDTSKLCKHYPGLTRLELLNRILSFSSVNEIVWHFHSHLWSIDRLVFNIENLSTPYHSEKRTIEFRHHPGTLDLEAILHWLHVCVKLVEKAYRIKDNDELFARLRADADKPIGCGEDQSIQEATWFRNGPDRNLDAVFMGNVPEFSTSGKDIFTDLARTRKPADDIGKRANSRRPTSISSE</sequence>
<proteinExistence type="predicted"/>
<name>A0A8A3NZW3_9HELO</name>
<dbReference type="EMBL" id="CP063406">
    <property type="protein sequence ID" value="QSZ31073.1"/>
    <property type="molecule type" value="Genomic_DNA"/>
</dbReference>
<dbReference type="OrthoDB" id="412402at2759"/>
<evidence type="ECO:0000313" key="1">
    <source>
        <dbReference type="EMBL" id="QSZ31073.1"/>
    </source>
</evidence>
<gene>
    <name evidence="1" type="ORF">DSL72_000634</name>
</gene>
<dbReference type="InterPro" id="IPR022025">
    <property type="entry name" value="Amidoligase_2"/>
</dbReference>
<dbReference type="Proteomes" id="UP000672032">
    <property type="component" value="Chromosome 2"/>
</dbReference>
<dbReference type="PANTHER" id="PTHR36847:SF1">
    <property type="entry name" value="AMIDOLIGASE ENZYME"/>
    <property type="match status" value="1"/>
</dbReference>
<reference evidence="1" key="1">
    <citation type="submission" date="2020-10" db="EMBL/GenBank/DDBJ databases">
        <title>Genome Sequence of Monilinia vaccinii-corymbosi Sheds Light on Mummy Berry Disease Infection of Blueberry and Mating Type.</title>
        <authorList>
            <person name="Yow A.G."/>
            <person name="Zhang Y."/>
            <person name="Bansal K."/>
            <person name="Eacker S.M."/>
            <person name="Sullivan S."/>
            <person name="Liachko I."/>
            <person name="Cubeta M.A."/>
            <person name="Rollins J.A."/>
            <person name="Ashrafi H."/>
        </authorList>
    </citation>
    <scope>NUCLEOTIDE SEQUENCE</scope>
    <source>
        <strain evidence="1">RL-1</strain>
    </source>
</reference>
<dbReference type="AlphaFoldDB" id="A0A8A3NZW3"/>
<evidence type="ECO:0000313" key="2">
    <source>
        <dbReference type="Proteomes" id="UP000672032"/>
    </source>
</evidence>
<keyword evidence="2" id="KW-1185">Reference proteome</keyword>
<accession>A0A8A3NZW3</accession>
<dbReference type="PANTHER" id="PTHR36847">
    <property type="entry name" value="AMIDOLIGASE ENZYME"/>
    <property type="match status" value="1"/>
</dbReference>
<protein>
    <recommendedName>
        <fullName evidence="3">Amidoligase enzyme</fullName>
    </recommendedName>
</protein>
<evidence type="ECO:0008006" key="3">
    <source>
        <dbReference type="Google" id="ProtNLM"/>
    </source>
</evidence>
<organism evidence="1 2">
    <name type="scientific">Monilinia vaccinii-corymbosi</name>
    <dbReference type="NCBI Taxonomy" id="61207"/>
    <lineage>
        <taxon>Eukaryota</taxon>
        <taxon>Fungi</taxon>
        <taxon>Dikarya</taxon>
        <taxon>Ascomycota</taxon>
        <taxon>Pezizomycotina</taxon>
        <taxon>Leotiomycetes</taxon>
        <taxon>Helotiales</taxon>
        <taxon>Sclerotiniaceae</taxon>
        <taxon>Monilinia</taxon>
    </lineage>
</organism>